<sequence length="84" mass="8716">MTSTPPPSVSEPDPSTFTCSTSVVGPCSGCQRTTHKYGNGGLPLCQWCMADAQEAWGTSVRFTSTRPQAAPAPGTQARIGTRAA</sequence>
<organism evidence="2 3">
    <name type="scientific">Streptomyces adustus</name>
    <dbReference type="NCBI Taxonomy" id="1609272"/>
    <lineage>
        <taxon>Bacteria</taxon>
        <taxon>Bacillati</taxon>
        <taxon>Actinomycetota</taxon>
        <taxon>Actinomycetes</taxon>
        <taxon>Kitasatosporales</taxon>
        <taxon>Streptomycetaceae</taxon>
        <taxon>Streptomyces</taxon>
    </lineage>
</organism>
<dbReference type="RefSeq" id="WP_152888928.1">
    <property type="nucleotide sequence ID" value="NZ_JBHJTU010000002.1"/>
</dbReference>
<proteinExistence type="predicted"/>
<accession>A0A5N8VCM8</accession>
<reference evidence="2 3" key="1">
    <citation type="submission" date="2019-07" db="EMBL/GenBank/DDBJ databases">
        <title>New species of Amycolatopsis and Streptomyces.</title>
        <authorList>
            <person name="Duangmal K."/>
            <person name="Teo W.F.A."/>
            <person name="Lipun K."/>
        </authorList>
    </citation>
    <scope>NUCLEOTIDE SEQUENCE [LARGE SCALE GENOMIC DNA]</scope>
    <source>
        <strain evidence="2 3">NBRC 109810</strain>
    </source>
</reference>
<protein>
    <submittedName>
        <fullName evidence="2">Uncharacterized protein</fullName>
    </submittedName>
</protein>
<dbReference type="EMBL" id="VJZD01000061">
    <property type="protein sequence ID" value="MPY33003.1"/>
    <property type="molecule type" value="Genomic_DNA"/>
</dbReference>
<name>A0A5N8VCM8_9ACTN</name>
<dbReference type="Proteomes" id="UP000325849">
    <property type="component" value="Unassembled WGS sequence"/>
</dbReference>
<comment type="caution">
    <text evidence="2">The sequence shown here is derived from an EMBL/GenBank/DDBJ whole genome shotgun (WGS) entry which is preliminary data.</text>
</comment>
<evidence type="ECO:0000313" key="3">
    <source>
        <dbReference type="Proteomes" id="UP000325849"/>
    </source>
</evidence>
<keyword evidence="3" id="KW-1185">Reference proteome</keyword>
<dbReference type="OrthoDB" id="4246282at2"/>
<dbReference type="AlphaFoldDB" id="A0A5N8VCM8"/>
<evidence type="ECO:0000313" key="2">
    <source>
        <dbReference type="EMBL" id="MPY33003.1"/>
    </source>
</evidence>
<gene>
    <name evidence="2" type="ORF">FNH09_17570</name>
</gene>
<feature type="region of interest" description="Disordered" evidence="1">
    <location>
        <begin position="65"/>
        <end position="84"/>
    </location>
</feature>
<evidence type="ECO:0000256" key="1">
    <source>
        <dbReference type="SAM" id="MobiDB-lite"/>
    </source>
</evidence>